<dbReference type="AlphaFoldDB" id="A0A7J7KJ50"/>
<comment type="caution">
    <text evidence="2">The sequence shown here is derived from an EMBL/GenBank/DDBJ whole genome shotgun (WGS) entry which is preliminary data.</text>
</comment>
<accession>A0A7J7KJ50</accession>
<organism evidence="2 3">
    <name type="scientific">Bugula neritina</name>
    <name type="common">Brown bryozoan</name>
    <name type="synonym">Sertularia neritina</name>
    <dbReference type="NCBI Taxonomy" id="10212"/>
    <lineage>
        <taxon>Eukaryota</taxon>
        <taxon>Metazoa</taxon>
        <taxon>Spiralia</taxon>
        <taxon>Lophotrochozoa</taxon>
        <taxon>Bryozoa</taxon>
        <taxon>Gymnolaemata</taxon>
        <taxon>Cheilostomatida</taxon>
        <taxon>Flustrina</taxon>
        <taxon>Buguloidea</taxon>
        <taxon>Bugulidae</taxon>
        <taxon>Bugula</taxon>
    </lineage>
</organism>
<sequence>MPGNRVPQNSASSTHQRILTDLQTVYQKIIQTGGPLFPLRSKDSVKSTRSSTAHYKNRLLVLSAGPVSPSRAKSAGTKVEEIVIKPLCIHDRNISSSRSWRNSSFLPPSSGSVISVDFGSNSNPSASHSQFSVMPDSAELSSARRCRSSVSSAPSSAVEYSEQSIRYVAEQVSLEQARQLKLRSNITEHRLDKKYFVSGSKVKIRNHAFVNESNTSSRTNYKRGTLCHWQSKTPNSNLNSVSRRDFLVKGNQLKDSAHGLGSSNRSASSHRDPDETSIPTVSIPTASAANVDTVVSPSNDISNKHVDD</sequence>
<keyword evidence="3" id="KW-1185">Reference proteome</keyword>
<feature type="region of interest" description="Disordered" evidence="1">
    <location>
        <begin position="252"/>
        <end position="308"/>
    </location>
</feature>
<proteinExistence type="predicted"/>
<reference evidence="2" key="1">
    <citation type="submission" date="2020-06" db="EMBL/GenBank/DDBJ databases">
        <title>Draft genome of Bugula neritina, a colonial animal packing powerful symbionts and potential medicines.</title>
        <authorList>
            <person name="Rayko M."/>
        </authorList>
    </citation>
    <scope>NUCLEOTIDE SEQUENCE [LARGE SCALE GENOMIC DNA]</scope>
    <source>
        <strain evidence="2">Kwan_BN1</strain>
    </source>
</reference>
<dbReference type="Proteomes" id="UP000593567">
    <property type="component" value="Unassembled WGS sequence"/>
</dbReference>
<feature type="compositionally biased region" description="Polar residues" evidence="1">
    <location>
        <begin position="277"/>
        <end position="301"/>
    </location>
</feature>
<evidence type="ECO:0000256" key="1">
    <source>
        <dbReference type="SAM" id="MobiDB-lite"/>
    </source>
</evidence>
<evidence type="ECO:0000313" key="2">
    <source>
        <dbReference type="EMBL" id="KAF6038247.1"/>
    </source>
</evidence>
<gene>
    <name evidence="2" type="ORF">EB796_003445</name>
</gene>
<dbReference type="EMBL" id="VXIV02000443">
    <property type="protein sequence ID" value="KAF6038247.1"/>
    <property type="molecule type" value="Genomic_DNA"/>
</dbReference>
<evidence type="ECO:0000313" key="3">
    <source>
        <dbReference type="Proteomes" id="UP000593567"/>
    </source>
</evidence>
<protein>
    <submittedName>
        <fullName evidence="2">Uncharacterized protein</fullName>
    </submittedName>
</protein>
<name>A0A7J7KJ50_BUGNE</name>